<reference evidence="2" key="1">
    <citation type="submission" date="2023-07" db="EMBL/GenBank/DDBJ databases">
        <title>Gilvimarinus algae sp. nov., isolated from the surface of Kelp.</title>
        <authorList>
            <person name="Sun Y.Y."/>
            <person name="Gong Y."/>
            <person name="Du Z.J."/>
        </authorList>
    </citation>
    <scope>NUCLEOTIDE SEQUENCE</scope>
    <source>
        <strain evidence="2">SDUM040014</strain>
    </source>
</reference>
<dbReference type="Proteomes" id="UP001168380">
    <property type="component" value="Unassembled WGS sequence"/>
</dbReference>
<proteinExistence type="predicted"/>
<evidence type="ECO:0000256" key="1">
    <source>
        <dbReference type="SAM" id="Phobius"/>
    </source>
</evidence>
<sequence>MSFHLIKKYKIRTFDVGAIRKAFVELEERLEGEHRRHIKASYRFRDDVDHDKELKLEDLDLVTELALPLKGLSLGAIEDMTIKLLIIFIYDSDPTDFQIVVQATSAEQCREIHSILKNKLGLTEAPAATTKYEPLVSEPIAPREMQAERKEPEYPEKVTIKWLYHNVPLSAWIWLAGFLVAAFGAGVAFTETKLYEDLKTSGQEQKNRTPID</sequence>
<name>A0ABT8TFU1_9GAMM</name>
<dbReference type="RefSeq" id="WP_302711654.1">
    <property type="nucleotide sequence ID" value="NZ_JAULRT010000035.1"/>
</dbReference>
<comment type="caution">
    <text evidence="2">The sequence shown here is derived from an EMBL/GenBank/DDBJ whole genome shotgun (WGS) entry which is preliminary data.</text>
</comment>
<keyword evidence="1" id="KW-0812">Transmembrane</keyword>
<organism evidence="2 3">
    <name type="scientific">Gilvimarinus algae</name>
    <dbReference type="NCBI Taxonomy" id="3058037"/>
    <lineage>
        <taxon>Bacteria</taxon>
        <taxon>Pseudomonadati</taxon>
        <taxon>Pseudomonadota</taxon>
        <taxon>Gammaproteobacteria</taxon>
        <taxon>Cellvibrionales</taxon>
        <taxon>Cellvibrionaceae</taxon>
        <taxon>Gilvimarinus</taxon>
    </lineage>
</organism>
<feature type="transmembrane region" description="Helical" evidence="1">
    <location>
        <begin position="171"/>
        <end position="189"/>
    </location>
</feature>
<evidence type="ECO:0000313" key="3">
    <source>
        <dbReference type="Proteomes" id="UP001168380"/>
    </source>
</evidence>
<keyword evidence="1" id="KW-1133">Transmembrane helix</keyword>
<keyword evidence="3" id="KW-1185">Reference proteome</keyword>
<evidence type="ECO:0000313" key="2">
    <source>
        <dbReference type="EMBL" id="MDO3381521.1"/>
    </source>
</evidence>
<keyword evidence="1" id="KW-0472">Membrane</keyword>
<dbReference type="EMBL" id="JAULRT010000035">
    <property type="protein sequence ID" value="MDO3381521.1"/>
    <property type="molecule type" value="Genomic_DNA"/>
</dbReference>
<accession>A0ABT8TFU1</accession>
<gene>
    <name evidence="2" type="ORF">QWI16_05000</name>
</gene>
<protein>
    <submittedName>
        <fullName evidence="2">Uncharacterized protein</fullName>
    </submittedName>
</protein>